<reference evidence="2" key="1">
    <citation type="journal article" date="2023" name="Nat. Plants">
        <title>Single-cell RNA sequencing provides a high-resolution roadmap for understanding the multicellular compartmentation of specialized metabolism.</title>
        <authorList>
            <person name="Sun S."/>
            <person name="Shen X."/>
            <person name="Li Y."/>
            <person name="Li Y."/>
            <person name="Wang S."/>
            <person name="Li R."/>
            <person name="Zhang H."/>
            <person name="Shen G."/>
            <person name="Guo B."/>
            <person name="Wei J."/>
            <person name="Xu J."/>
            <person name="St-Pierre B."/>
            <person name="Chen S."/>
            <person name="Sun C."/>
        </authorList>
    </citation>
    <scope>NUCLEOTIDE SEQUENCE [LARGE SCALE GENOMIC DNA]</scope>
</reference>
<evidence type="ECO:0000313" key="2">
    <source>
        <dbReference type="Proteomes" id="UP001060085"/>
    </source>
</evidence>
<accession>A0ACC0A4M7</accession>
<comment type="caution">
    <text evidence="1">The sequence shown here is derived from an EMBL/GenBank/DDBJ whole genome shotgun (WGS) entry which is preliminary data.</text>
</comment>
<organism evidence="1 2">
    <name type="scientific">Catharanthus roseus</name>
    <name type="common">Madagascar periwinkle</name>
    <name type="synonym">Vinca rosea</name>
    <dbReference type="NCBI Taxonomy" id="4058"/>
    <lineage>
        <taxon>Eukaryota</taxon>
        <taxon>Viridiplantae</taxon>
        <taxon>Streptophyta</taxon>
        <taxon>Embryophyta</taxon>
        <taxon>Tracheophyta</taxon>
        <taxon>Spermatophyta</taxon>
        <taxon>Magnoliopsida</taxon>
        <taxon>eudicotyledons</taxon>
        <taxon>Gunneridae</taxon>
        <taxon>Pentapetalae</taxon>
        <taxon>asterids</taxon>
        <taxon>lamiids</taxon>
        <taxon>Gentianales</taxon>
        <taxon>Apocynaceae</taxon>
        <taxon>Rauvolfioideae</taxon>
        <taxon>Vinceae</taxon>
        <taxon>Catharanthinae</taxon>
        <taxon>Catharanthus</taxon>
    </lineage>
</organism>
<gene>
    <name evidence="1" type="ORF">M9H77_31540</name>
</gene>
<dbReference type="Proteomes" id="UP001060085">
    <property type="component" value="Linkage Group LG07"/>
</dbReference>
<keyword evidence="2" id="KW-1185">Reference proteome</keyword>
<proteinExistence type="predicted"/>
<sequence>MVTICLQCGDKGYSNALVYCVMCLEVAVHRYCLHELPATVDEFVHWVCEDCEVKRPQNCSSLESEPIQLESRDCIIPEQVEPNTNQKSKRRKTDNLVLDSGEDVSKEVPSEQSDKVAEVKLTRSAQLAGECSSLEVNQKACHGATPIIEKTDQIPPRSSPQLDDAYNEVGLQQSESLETDIPLKKIKTKKKKKKKVSGKNFCPGESVRTLGRSSYEQPCEPYTDNNLNEHDDSTELKKNKKSGKKFSSGKSVQTLGHGSYVQPCEAYTENHLNERDDLTELEKREASNSANKNEEDKKTNKEDVSKCSIQRNGFKSPEQACEPYNEKMESTELEDKRASLSEAKIEDNGSRENTEFEVTATDNKVLEFYPMNKSNKKKRVVNPLFADVPEQEPQTHSETPTSGLSHLSNGTLESQELAQPLADPIWRGSFNILNKEHDAFEGMVAHLSKKACQKAYEEASLFPTLLDLEMYPKSDIWPKSFETAEPSDDNIALYFFPMHKRYERMFDNLVREMLSNELGMKAILKNAELLVFTSTELPLNYWRFQGNYYLWGVFRGKQPRFSQPMRNNHIENKEGGRRHSNKKNLDAE</sequence>
<protein>
    <submittedName>
        <fullName evidence="1">Uncharacterized protein</fullName>
    </submittedName>
</protein>
<name>A0ACC0A4M7_CATRO</name>
<dbReference type="EMBL" id="CM044707">
    <property type="protein sequence ID" value="KAI5654353.1"/>
    <property type="molecule type" value="Genomic_DNA"/>
</dbReference>
<evidence type="ECO:0000313" key="1">
    <source>
        <dbReference type="EMBL" id="KAI5654353.1"/>
    </source>
</evidence>